<evidence type="ECO:0000313" key="4">
    <source>
        <dbReference type="Proteomes" id="UP000694383"/>
    </source>
</evidence>
<proteinExistence type="predicted"/>
<dbReference type="FunFam" id="2.60.40.4370:FF:000003">
    <property type="entry name" value="General transcription factor 3C polypeptide, putative"/>
    <property type="match status" value="1"/>
</dbReference>
<keyword evidence="1" id="KW-1133">Transmembrane helix</keyword>
<keyword evidence="1" id="KW-0472">Membrane</keyword>
<dbReference type="InterPro" id="IPR019481">
    <property type="entry name" value="TFIIIC_triple_barrel"/>
</dbReference>
<organism evidence="3 4">
    <name type="scientific">Oryzias sinensis</name>
    <name type="common">Chinese medaka</name>
    <dbReference type="NCBI Taxonomy" id="183150"/>
    <lineage>
        <taxon>Eukaryota</taxon>
        <taxon>Metazoa</taxon>
        <taxon>Chordata</taxon>
        <taxon>Craniata</taxon>
        <taxon>Vertebrata</taxon>
        <taxon>Euteleostomi</taxon>
        <taxon>Actinopterygii</taxon>
        <taxon>Neopterygii</taxon>
        <taxon>Teleostei</taxon>
        <taxon>Neoteleostei</taxon>
        <taxon>Acanthomorphata</taxon>
        <taxon>Ovalentaria</taxon>
        <taxon>Atherinomorphae</taxon>
        <taxon>Beloniformes</taxon>
        <taxon>Adrianichthyidae</taxon>
        <taxon>Oryziinae</taxon>
        <taxon>Oryzias</taxon>
    </lineage>
</organism>
<evidence type="ECO:0000256" key="1">
    <source>
        <dbReference type="SAM" id="Phobius"/>
    </source>
</evidence>
<evidence type="ECO:0000259" key="2">
    <source>
        <dbReference type="Pfam" id="PF10419"/>
    </source>
</evidence>
<reference evidence="3" key="2">
    <citation type="submission" date="2025-09" db="UniProtKB">
        <authorList>
            <consortium name="Ensembl"/>
        </authorList>
    </citation>
    <scope>IDENTIFICATION</scope>
</reference>
<dbReference type="AlphaFoldDB" id="A0A8C7YAN5"/>
<feature type="transmembrane region" description="Helical" evidence="1">
    <location>
        <begin position="187"/>
        <end position="204"/>
    </location>
</feature>
<feature type="domain" description="Transcription factor TFIIIC triple barrel" evidence="2">
    <location>
        <begin position="42"/>
        <end position="131"/>
    </location>
</feature>
<dbReference type="Ensembl" id="ENSOSIT00000025900.1">
    <property type="protein sequence ID" value="ENSOSIP00000024540.1"/>
    <property type="gene ID" value="ENSOSIG00000012909.1"/>
</dbReference>
<name>A0A8C7YAN5_9TELE</name>
<evidence type="ECO:0000313" key="3">
    <source>
        <dbReference type="Ensembl" id="ENSOSIP00000024540.1"/>
    </source>
</evidence>
<dbReference type="GO" id="GO:0000127">
    <property type="term" value="C:transcription factor TFIIIC complex"/>
    <property type="evidence" value="ECO:0007669"/>
    <property type="project" value="TreeGrafter"/>
</dbReference>
<keyword evidence="1" id="KW-0812">Transmembrane</keyword>
<dbReference type="GO" id="GO:0006383">
    <property type="term" value="P:transcription by RNA polymerase III"/>
    <property type="evidence" value="ECO:0007669"/>
    <property type="project" value="InterPro"/>
</dbReference>
<dbReference type="GeneTree" id="ENSGT00390000000510"/>
<dbReference type="PANTHER" id="PTHR21860:SF2">
    <property type="entry name" value="GENERAL TRANSCRIPTION FACTOR 3C POLYPEPTIDE 6"/>
    <property type="match status" value="1"/>
</dbReference>
<sequence>MVLPVQLEFFLGRECQAAPAATKPVQELSEVQPPSTSTAFTQEQLVVVELSGIIDNELLTKNRGTCKILDIDSEKPMMQIGHYVFAGKYEDALGTCVLFEEVPQKENSSKAPDLKYMCQTVKKLTMERIFLMEKKEGETNTGLIYGLIPQCSKSMKCSWLFSVRNAFAFVNLFSDLFGFLICTRTKAEPFILLFVLITTVFCLNRK</sequence>
<protein>
    <recommendedName>
        <fullName evidence="2">Transcription factor TFIIIC triple barrel domain-containing protein</fullName>
    </recommendedName>
</protein>
<reference evidence="3" key="1">
    <citation type="submission" date="2025-08" db="UniProtKB">
        <authorList>
            <consortium name="Ensembl"/>
        </authorList>
    </citation>
    <scope>IDENTIFICATION</scope>
</reference>
<dbReference type="Gene3D" id="2.60.40.4370">
    <property type="match status" value="1"/>
</dbReference>
<keyword evidence="4" id="KW-1185">Reference proteome</keyword>
<dbReference type="Pfam" id="PF10419">
    <property type="entry name" value="TFIIIC_sub6"/>
    <property type="match status" value="1"/>
</dbReference>
<accession>A0A8C7YAN5</accession>
<dbReference type="PANTHER" id="PTHR21860">
    <property type="entry name" value="TRANSCRIPTION INITIATION FACTOR IIIC TFIIIC , POLYPEPTIDE 6-RELATED"/>
    <property type="match status" value="1"/>
</dbReference>
<dbReference type="Proteomes" id="UP000694383">
    <property type="component" value="Unplaced"/>
</dbReference>
<dbReference type="InterPro" id="IPR042771">
    <property type="entry name" value="GTF3C6-like"/>
</dbReference>